<dbReference type="AlphaFoldDB" id="A0A2N5UDR7"/>
<evidence type="ECO:0000313" key="3">
    <source>
        <dbReference type="Proteomes" id="UP000235392"/>
    </source>
</evidence>
<accession>A0A2N5UDR7</accession>
<evidence type="ECO:0000256" key="1">
    <source>
        <dbReference type="SAM" id="MobiDB-lite"/>
    </source>
</evidence>
<comment type="caution">
    <text evidence="2">The sequence shown here is derived from an EMBL/GenBank/DDBJ whole genome shotgun (WGS) entry which is preliminary data.</text>
</comment>
<feature type="region of interest" description="Disordered" evidence="1">
    <location>
        <begin position="173"/>
        <end position="200"/>
    </location>
</feature>
<dbReference type="EMBL" id="PGCI01000169">
    <property type="protein sequence ID" value="PLW35899.1"/>
    <property type="molecule type" value="Genomic_DNA"/>
</dbReference>
<name>A0A2N5UDR7_9BASI</name>
<sequence>MRLQPNHNVQRQYNQDTRKLSTILFAELCVESPRRLYRRIEQAEEPYRQSGPSPPFQSQIHFQTRTTKTSTYQYGSTSDYHQLPCHCTSISSSSKLVRNHSPNRSHIPQTQESGLDVERITSSSKPDPETDHPKPNTLDEDSGNGLESEDDQEDLSNETLGDLNLSALDDLESRFDTSQSPERQRLNNRSSRTRNTSPAVQAQPQLILITFNLTFHHIAPSVAYSSSQIRSCCQ</sequence>
<feature type="compositionally biased region" description="Low complexity" evidence="1">
    <location>
        <begin position="187"/>
        <end position="197"/>
    </location>
</feature>
<evidence type="ECO:0000313" key="2">
    <source>
        <dbReference type="EMBL" id="PLW35899.1"/>
    </source>
</evidence>
<feature type="region of interest" description="Disordered" evidence="1">
    <location>
        <begin position="95"/>
        <end position="155"/>
    </location>
</feature>
<feature type="compositionally biased region" description="Polar residues" evidence="1">
    <location>
        <begin position="104"/>
        <end position="113"/>
    </location>
</feature>
<feature type="compositionally biased region" description="Acidic residues" evidence="1">
    <location>
        <begin position="138"/>
        <end position="155"/>
    </location>
</feature>
<dbReference type="Proteomes" id="UP000235392">
    <property type="component" value="Unassembled WGS sequence"/>
</dbReference>
<protein>
    <submittedName>
        <fullName evidence="2">Uncharacterized protein</fullName>
    </submittedName>
</protein>
<gene>
    <name evidence="2" type="ORF">PCASD_12128</name>
</gene>
<proteinExistence type="predicted"/>
<organism evidence="2 3">
    <name type="scientific">Puccinia coronata f. sp. avenae</name>
    <dbReference type="NCBI Taxonomy" id="200324"/>
    <lineage>
        <taxon>Eukaryota</taxon>
        <taxon>Fungi</taxon>
        <taxon>Dikarya</taxon>
        <taxon>Basidiomycota</taxon>
        <taxon>Pucciniomycotina</taxon>
        <taxon>Pucciniomycetes</taxon>
        <taxon>Pucciniales</taxon>
        <taxon>Pucciniaceae</taxon>
        <taxon>Puccinia</taxon>
    </lineage>
</organism>
<reference evidence="2 3" key="1">
    <citation type="submission" date="2017-11" db="EMBL/GenBank/DDBJ databases">
        <title>De novo assembly and phasing of dikaryotic genomes from two isolates of Puccinia coronata f. sp. avenae, the causal agent of oat crown rust.</title>
        <authorList>
            <person name="Miller M.E."/>
            <person name="Zhang Y."/>
            <person name="Omidvar V."/>
            <person name="Sperschneider J."/>
            <person name="Schwessinger B."/>
            <person name="Raley C."/>
            <person name="Palmer J.M."/>
            <person name="Garnica D."/>
            <person name="Upadhyaya N."/>
            <person name="Rathjen J."/>
            <person name="Taylor J.M."/>
            <person name="Park R.F."/>
            <person name="Dodds P.N."/>
            <person name="Hirsch C.D."/>
            <person name="Kianian S.F."/>
            <person name="Figueroa M."/>
        </authorList>
    </citation>
    <scope>NUCLEOTIDE SEQUENCE [LARGE SCALE GENOMIC DNA]</scope>
    <source>
        <strain evidence="2">12SD80</strain>
    </source>
</reference>